<dbReference type="AlphaFoldDB" id="A0A0J8R0U8"/>
<reference evidence="5" key="1">
    <citation type="journal article" date="2010" name="Genome Res.">
        <title>Population genomic sequencing of Coccidioides fungi reveals recent hybridization and transposon control.</title>
        <authorList>
            <person name="Neafsey D.E."/>
            <person name="Barker B.M."/>
            <person name="Sharpton T.J."/>
            <person name="Stajich J.E."/>
            <person name="Park D.J."/>
            <person name="Whiston E."/>
            <person name="Hung C.-Y."/>
            <person name="McMahan C."/>
            <person name="White J."/>
            <person name="Sykes S."/>
            <person name="Heiman D."/>
            <person name="Young S."/>
            <person name="Zeng Q."/>
            <person name="Abouelleil A."/>
            <person name="Aftuck L."/>
            <person name="Bessette D."/>
            <person name="Brown A."/>
            <person name="FitzGerald M."/>
            <person name="Lui A."/>
            <person name="Macdonald J.P."/>
            <person name="Priest M."/>
            <person name="Orbach M.J."/>
            <person name="Galgiani J.N."/>
            <person name="Kirkland T.N."/>
            <person name="Cole G.T."/>
            <person name="Birren B.W."/>
            <person name="Henn M.R."/>
            <person name="Taylor J.W."/>
            <person name="Rounsley S.D."/>
        </authorList>
    </citation>
    <scope>NUCLEOTIDE SEQUENCE [LARGE SCALE GENOMIC DNA]</scope>
    <source>
        <strain evidence="5">RMSCC 3703</strain>
    </source>
</reference>
<dbReference type="SUPFAM" id="SSF56801">
    <property type="entry name" value="Acetyl-CoA synthetase-like"/>
    <property type="match status" value="1"/>
</dbReference>
<feature type="domain" description="AMP-dependent synthetase/ligase" evidence="3">
    <location>
        <begin position="160"/>
        <end position="354"/>
    </location>
</feature>
<sequence length="598" mass="67234">MGAEGASVQDRLTRWAQRLKNLTVSPLTRDYPETTPSGPDVSKRAIEAFESLKLSSEVQAAISKLSGPGDSGFLVFLTAFVVLVSRLTGDEDIALGTSSESDGRSFVLRVPISQNESFAKLYSRVSEAFAQGVSDIVPLRTLRTYIQKENKCAWRHFSLAYYFPWMSKTFKLSENDRFTLLSGIAHDPVQRDIFTPLFLGAMLLVPSREDIQNEKLAEWMREYKATVTHLTPAMGQILVGGATAQFPSLHHAFFVGDILIKRDCMSLQALAPNVNIVNMYGTTETQRAVSYFEIPSYASQESYLDMMKDVIPAGKGMVDVQLLVVNRFDRTKLCAVGEVGEIYVRAGGLAEGYLGAPELNEKKFLSNWFIDPQVWKDLDQEQQKGAANEPWREFYVGPRDRLYRSGDLGRYTPTGEVECSGRADDQVKIRGFRIELGEIDTHLSRHPLVRENVTLVRRDKFEEPTLVSYIVPQMSKWASWLEARGLKDDDSAEGMVGMLRRFRPLREDAREYLRGKLPSYAVPTVIIPLKRMPLNPNGKVDKPALPFPDTAELSAAAPRRRSSVLQKLSETELALAQIWAKLIPNISARMIWAKRLIL</sequence>
<dbReference type="Gene3D" id="3.40.50.980">
    <property type="match status" value="1"/>
</dbReference>
<dbReference type="Proteomes" id="UP000054559">
    <property type="component" value="Unassembled WGS sequence"/>
</dbReference>
<evidence type="ECO:0000313" key="4">
    <source>
        <dbReference type="EMBL" id="KMU77278.1"/>
    </source>
</evidence>
<dbReference type="STRING" id="454286.A0A0J8R0U8"/>
<accession>A0A0J8R0U8</accession>
<dbReference type="InterPro" id="IPR000873">
    <property type="entry name" value="AMP-dep_synth/lig_dom"/>
</dbReference>
<protein>
    <submittedName>
        <fullName evidence="4">L-aminoadipate-semialdehyde dehydrogenase</fullName>
    </submittedName>
</protein>
<gene>
    <name evidence="4" type="ORF">CISG_06319</name>
</gene>
<evidence type="ECO:0000256" key="2">
    <source>
        <dbReference type="ARBA" id="ARBA00022553"/>
    </source>
</evidence>
<dbReference type="PANTHER" id="PTHR44845">
    <property type="entry name" value="CARRIER DOMAIN-CONTAINING PROTEIN"/>
    <property type="match status" value="1"/>
</dbReference>
<proteinExistence type="predicted"/>
<keyword evidence="2" id="KW-0597">Phosphoprotein</keyword>
<evidence type="ECO:0000313" key="5">
    <source>
        <dbReference type="Proteomes" id="UP000054559"/>
    </source>
</evidence>
<dbReference type="Gene3D" id="3.30.559.30">
    <property type="entry name" value="Nonribosomal peptide synthetase, condensation domain"/>
    <property type="match status" value="1"/>
</dbReference>
<dbReference type="Pfam" id="PF00501">
    <property type="entry name" value="AMP-binding"/>
    <property type="match status" value="1"/>
</dbReference>
<dbReference type="OrthoDB" id="329835at2759"/>
<name>A0A0J8R0U8_COCIT</name>
<keyword evidence="1" id="KW-0596">Phosphopantetheine</keyword>
<evidence type="ECO:0000259" key="3">
    <source>
        <dbReference type="Pfam" id="PF00501"/>
    </source>
</evidence>
<dbReference type="Gene3D" id="2.30.38.10">
    <property type="entry name" value="Luciferase, Domain 3"/>
    <property type="match status" value="1"/>
</dbReference>
<dbReference type="EMBL" id="DS268154">
    <property type="protein sequence ID" value="KMU77278.1"/>
    <property type="molecule type" value="Genomic_DNA"/>
</dbReference>
<organism evidence="4 5">
    <name type="scientific">Coccidioides immitis RMSCC 3703</name>
    <dbReference type="NCBI Taxonomy" id="454286"/>
    <lineage>
        <taxon>Eukaryota</taxon>
        <taxon>Fungi</taxon>
        <taxon>Dikarya</taxon>
        <taxon>Ascomycota</taxon>
        <taxon>Pezizomycotina</taxon>
        <taxon>Eurotiomycetes</taxon>
        <taxon>Eurotiomycetidae</taxon>
        <taxon>Onygenales</taxon>
        <taxon>Onygenaceae</taxon>
        <taxon>Coccidioides</taxon>
    </lineage>
</organism>
<evidence type="ECO:0000256" key="1">
    <source>
        <dbReference type="ARBA" id="ARBA00022450"/>
    </source>
</evidence>
<dbReference type="Gene3D" id="3.30.300.30">
    <property type="match status" value="1"/>
</dbReference>
<dbReference type="InterPro" id="IPR045851">
    <property type="entry name" value="AMP-bd_C_sf"/>
</dbReference>
<dbReference type="PANTHER" id="PTHR44845:SF1">
    <property type="entry name" value="L-2-AMINOADIPATE REDUCTASE"/>
    <property type="match status" value="1"/>
</dbReference>
<dbReference type="SUPFAM" id="SSF52777">
    <property type="entry name" value="CoA-dependent acyltransferases"/>
    <property type="match status" value="1"/>
</dbReference>